<feature type="transmembrane region" description="Helical" evidence="5">
    <location>
        <begin position="12"/>
        <end position="34"/>
    </location>
</feature>
<feature type="transmembrane region" description="Helical" evidence="5">
    <location>
        <begin position="355"/>
        <end position="376"/>
    </location>
</feature>
<keyword evidence="2 5" id="KW-0812">Transmembrane</keyword>
<dbReference type="Pfam" id="PF03547">
    <property type="entry name" value="Mem_trans"/>
    <property type="match status" value="1"/>
</dbReference>
<evidence type="ECO:0000313" key="8">
    <source>
        <dbReference type="Proteomes" id="UP000324748"/>
    </source>
</evidence>
<evidence type="ECO:0008006" key="10">
    <source>
        <dbReference type="Google" id="ProtNLM"/>
    </source>
</evidence>
<keyword evidence="3 5" id="KW-1133">Transmembrane helix</keyword>
<dbReference type="OrthoDB" id="2499604at2759"/>
<organism evidence="7 9">
    <name type="scientific">Puccinia graminis f. sp. tritici</name>
    <dbReference type="NCBI Taxonomy" id="56615"/>
    <lineage>
        <taxon>Eukaryota</taxon>
        <taxon>Fungi</taxon>
        <taxon>Dikarya</taxon>
        <taxon>Basidiomycota</taxon>
        <taxon>Pucciniomycotina</taxon>
        <taxon>Pucciniomycetes</taxon>
        <taxon>Pucciniales</taxon>
        <taxon>Pucciniaceae</taxon>
        <taxon>Puccinia</taxon>
    </lineage>
</organism>
<proteinExistence type="predicted"/>
<evidence type="ECO:0000313" key="7">
    <source>
        <dbReference type="EMBL" id="KAA1081528.1"/>
    </source>
</evidence>
<evidence type="ECO:0000313" key="6">
    <source>
        <dbReference type="EMBL" id="KAA1068949.1"/>
    </source>
</evidence>
<accession>A0A5B0N021</accession>
<keyword evidence="4 5" id="KW-0472">Membrane</keyword>
<evidence type="ECO:0000256" key="3">
    <source>
        <dbReference type="ARBA" id="ARBA00022989"/>
    </source>
</evidence>
<dbReference type="Proteomes" id="UP000325313">
    <property type="component" value="Unassembled WGS sequence"/>
</dbReference>
<dbReference type="EMBL" id="VDEP01000441">
    <property type="protein sequence ID" value="KAA1081528.1"/>
    <property type="molecule type" value="Genomic_DNA"/>
</dbReference>
<feature type="transmembrane region" description="Helical" evidence="5">
    <location>
        <begin position="72"/>
        <end position="94"/>
    </location>
</feature>
<comment type="caution">
    <text evidence="7">The sequence shown here is derived from an EMBL/GenBank/DDBJ whole genome shotgun (WGS) entry which is preliminary data.</text>
</comment>
<evidence type="ECO:0000256" key="5">
    <source>
        <dbReference type="SAM" id="Phobius"/>
    </source>
</evidence>
<dbReference type="Proteomes" id="UP000324748">
    <property type="component" value="Unassembled WGS sequence"/>
</dbReference>
<dbReference type="GO" id="GO:0055085">
    <property type="term" value="P:transmembrane transport"/>
    <property type="evidence" value="ECO:0007669"/>
    <property type="project" value="InterPro"/>
</dbReference>
<dbReference type="InterPro" id="IPR004776">
    <property type="entry name" value="Mem_transp_PIN-like"/>
</dbReference>
<dbReference type="GO" id="GO:0016020">
    <property type="term" value="C:membrane"/>
    <property type="evidence" value="ECO:0007669"/>
    <property type="project" value="UniProtKB-SubCell"/>
</dbReference>
<sequence length="507" mass="55526">MEIKVVDILRTVAASILQIAVFCLIGYIAARRGILDVKVRRQMSRVNVAVFTPALMFGKVAFSLTPQILSNLWVIPVGYLILSCASAAVAWALGTCFRLSKIRRNLAVAGATFMNSNTLPIALMQTMSSSPFLKWKADDTSETILERSFQYLVLCTVLGALLRWSVGITLLNSSEEPVASSNETVAKANTQHVPMATNPATPLESNSNCDNSHPFGGLISRPESLVVSRLHREVNSSYLAPMTPNSAMSGYDLEALTPATPSGDHAEFQNNVLINRNTGTGGEETRKTKCPCEAWRGVCRTMGRLKKRLAPPKKFLEVVGELLNPPLLSSLAAIFVACITPLQQGLGKIRPLRDFISMAGAVAIPLTLVLLGAFFYRPPKDKKPLMEDEKTQLIKEKRSHSRRTFTDITLTLLARHIITPLIMLPILAVICQRSHLEVFKDPVFILSATLIVGAPPAITLAQMTSKANMDFFDEMVSKLLLWSYALATPITTICLVLGAMLIYDSIQ</sequence>
<dbReference type="EMBL" id="VSWC01000183">
    <property type="protein sequence ID" value="KAA1068949.1"/>
    <property type="molecule type" value="Genomic_DNA"/>
</dbReference>
<evidence type="ECO:0000256" key="4">
    <source>
        <dbReference type="ARBA" id="ARBA00023136"/>
    </source>
</evidence>
<evidence type="ECO:0000256" key="1">
    <source>
        <dbReference type="ARBA" id="ARBA00004141"/>
    </source>
</evidence>
<name>A0A5B0N021_PUCGR</name>
<keyword evidence="8" id="KW-1185">Reference proteome</keyword>
<evidence type="ECO:0000313" key="9">
    <source>
        <dbReference type="Proteomes" id="UP000325313"/>
    </source>
</evidence>
<feature type="transmembrane region" description="Helical" evidence="5">
    <location>
        <begin position="46"/>
        <end position="66"/>
    </location>
</feature>
<feature type="transmembrane region" description="Helical" evidence="5">
    <location>
        <begin position="443"/>
        <end position="461"/>
    </location>
</feature>
<feature type="transmembrane region" description="Helical" evidence="5">
    <location>
        <begin position="412"/>
        <end position="431"/>
    </location>
</feature>
<gene>
    <name evidence="6" type="ORF">PGT21_006878</name>
    <name evidence="7" type="ORF">PGTUg99_011400</name>
</gene>
<dbReference type="GO" id="GO:0005783">
    <property type="term" value="C:endoplasmic reticulum"/>
    <property type="evidence" value="ECO:0007669"/>
    <property type="project" value="TreeGrafter"/>
</dbReference>
<dbReference type="PANTHER" id="PTHR31794">
    <property type="entry name" value="AUXIN EFFLUX TRANSPORTER FAMILY PROTEIN (EUROFUNG)"/>
    <property type="match status" value="1"/>
</dbReference>
<protein>
    <recommendedName>
        <fullName evidence="10">Auxin efflux carrier</fullName>
    </recommendedName>
</protein>
<comment type="subcellular location">
    <subcellularLocation>
        <location evidence="1">Membrane</location>
        <topology evidence="1">Multi-pass membrane protein</topology>
    </subcellularLocation>
</comment>
<dbReference type="PANTHER" id="PTHR31794:SF2">
    <property type="entry name" value="AUXIN EFFLUX TRANSPORTER FAMILY PROTEIN (EUROFUNG)"/>
    <property type="match status" value="1"/>
</dbReference>
<dbReference type="AlphaFoldDB" id="A0A5B0N021"/>
<feature type="transmembrane region" description="Helical" evidence="5">
    <location>
        <begin position="481"/>
        <end position="503"/>
    </location>
</feature>
<evidence type="ECO:0000256" key="2">
    <source>
        <dbReference type="ARBA" id="ARBA00022692"/>
    </source>
</evidence>
<reference evidence="8 9" key="1">
    <citation type="submission" date="2019-05" db="EMBL/GenBank/DDBJ databases">
        <title>Emergence of the Ug99 lineage of the wheat stem rust pathogen through somatic hybridization.</title>
        <authorList>
            <person name="Li F."/>
            <person name="Upadhyaya N.M."/>
            <person name="Sperschneider J."/>
            <person name="Matny O."/>
            <person name="Nguyen-Phuc H."/>
            <person name="Mago R."/>
            <person name="Raley C."/>
            <person name="Miller M.E."/>
            <person name="Silverstein K.A.T."/>
            <person name="Henningsen E."/>
            <person name="Hirsch C.D."/>
            <person name="Visser B."/>
            <person name="Pretorius Z.A."/>
            <person name="Steffenson B.J."/>
            <person name="Schwessinger B."/>
            <person name="Dodds P.N."/>
            <person name="Figueroa M."/>
        </authorList>
    </citation>
    <scope>NUCLEOTIDE SEQUENCE [LARGE SCALE GENOMIC DNA]</scope>
    <source>
        <strain evidence="6">21-0</strain>
        <strain evidence="7 9">Ug99</strain>
    </source>
</reference>